<dbReference type="Pfam" id="PF04715">
    <property type="entry name" value="Anth_synt_I_N"/>
    <property type="match status" value="1"/>
</dbReference>
<protein>
    <submittedName>
        <fullName evidence="3">Anthranilate synthase component 1</fullName>
    </submittedName>
</protein>
<sequence length="454" mass="49198">MPRPRQPLIQRLDGTLDGGGMAALARTRPERYPFLLQSVASGTAQGRYDLLLAFPGERLTLSRDFELQGPHAESRDFLTALDRWFLEERRPRPEGLPFAGGWFLYLGYELAGQVEPRLALPATEEPLPVATAVRVPAALIRDTATGALWWATEDPEAAPLSAVEADLADTPVAESPFRLESLEEDPPDRYLEAVARARRYIRDGDIFQANLARTWRGRLGAETGPDTLYARLSRANPGPFAGLARLEEATVISSSPERLLAIRDDRVSMRPIAGTRPRGEGASDAALRAELESHPKERAEHIMLVDLIRNDLGRICRPGTVSVDELMTLEEYAHVHHIVSEVGGELGPGFGPGEAIRATFPGGTITGCPKVRCMEIIAELEGSGRGAYTGSMGYLDAGGDLDLNILIRTLVQYGDRLTLRAGAGIVADSEPEAELAETRAKARGLLAALEGGEA</sequence>
<dbReference type="InterPro" id="IPR005801">
    <property type="entry name" value="ADC_synthase"/>
</dbReference>
<proteinExistence type="predicted"/>
<dbReference type="NCBIfam" id="NF006563">
    <property type="entry name" value="PRK09070.1"/>
    <property type="match status" value="1"/>
</dbReference>
<dbReference type="InterPro" id="IPR019999">
    <property type="entry name" value="Anth_synth_I-like"/>
</dbReference>
<dbReference type="EMBL" id="FOMJ01000001">
    <property type="protein sequence ID" value="SFD01144.1"/>
    <property type="molecule type" value="Genomic_DNA"/>
</dbReference>
<name>A0A1I1NTZ9_9GAMM</name>
<dbReference type="Proteomes" id="UP000198611">
    <property type="component" value="Unassembled WGS sequence"/>
</dbReference>
<evidence type="ECO:0000313" key="3">
    <source>
        <dbReference type="EMBL" id="SFD01144.1"/>
    </source>
</evidence>
<dbReference type="PANTHER" id="PTHR11236:SF9">
    <property type="entry name" value="ANTHRANILATE SYNTHASE COMPONENT 1"/>
    <property type="match status" value="1"/>
</dbReference>
<keyword evidence="4" id="KW-1185">Reference proteome</keyword>
<evidence type="ECO:0000259" key="2">
    <source>
        <dbReference type="Pfam" id="PF04715"/>
    </source>
</evidence>
<accession>A0A1I1NTZ9</accession>
<dbReference type="GO" id="GO:0000162">
    <property type="term" value="P:L-tryptophan biosynthetic process"/>
    <property type="evidence" value="ECO:0007669"/>
    <property type="project" value="TreeGrafter"/>
</dbReference>
<dbReference type="InterPro" id="IPR015890">
    <property type="entry name" value="Chorismate_C"/>
</dbReference>
<feature type="domain" description="Chorismate-utilising enzyme C-terminal" evidence="1">
    <location>
        <begin position="188"/>
        <end position="441"/>
    </location>
</feature>
<dbReference type="InterPro" id="IPR006805">
    <property type="entry name" value="Anth_synth_I_N"/>
</dbReference>
<organism evidence="3 4">
    <name type="scientific">Thiohalospira halophila DSM 15071</name>
    <dbReference type="NCBI Taxonomy" id="1123397"/>
    <lineage>
        <taxon>Bacteria</taxon>
        <taxon>Pseudomonadati</taxon>
        <taxon>Pseudomonadota</taxon>
        <taxon>Gammaproteobacteria</taxon>
        <taxon>Thiohalospirales</taxon>
        <taxon>Thiohalospiraceae</taxon>
        <taxon>Thiohalospira</taxon>
    </lineage>
</organism>
<dbReference type="AlphaFoldDB" id="A0A1I1NTZ9"/>
<dbReference type="PANTHER" id="PTHR11236">
    <property type="entry name" value="AMINOBENZOATE/ANTHRANILATE SYNTHASE"/>
    <property type="match status" value="1"/>
</dbReference>
<evidence type="ECO:0000313" key="4">
    <source>
        <dbReference type="Proteomes" id="UP000198611"/>
    </source>
</evidence>
<dbReference type="PRINTS" id="PR00095">
    <property type="entry name" value="ANTSNTHASEI"/>
</dbReference>
<reference evidence="3 4" key="1">
    <citation type="submission" date="2016-10" db="EMBL/GenBank/DDBJ databases">
        <authorList>
            <person name="de Groot N.N."/>
        </authorList>
    </citation>
    <scope>NUCLEOTIDE SEQUENCE [LARGE SCALE GENOMIC DNA]</scope>
    <source>
        <strain evidence="3 4">HL3</strain>
    </source>
</reference>
<gene>
    <name evidence="3" type="ORF">SAMN05660831_00440</name>
</gene>
<feature type="domain" description="Anthranilate synthase component I N-terminal" evidence="2">
    <location>
        <begin position="22"/>
        <end position="142"/>
    </location>
</feature>
<evidence type="ECO:0000259" key="1">
    <source>
        <dbReference type="Pfam" id="PF00425"/>
    </source>
</evidence>
<dbReference type="Gene3D" id="3.60.120.10">
    <property type="entry name" value="Anthranilate synthase"/>
    <property type="match status" value="1"/>
</dbReference>
<dbReference type="RefSeq" id="WP_317622782.1">
    <property type="nucleotide sequence ID" value="NZ_FOMJ01000001.1"/>
</dbReference>
<dbReference type="Pfam" id="PF00425">
    <property type="entry name" value="Chorismate_bind"/>
    <property type="match status" value="1"/>
</dbReference>
<dbReference type="STRING" id="1123397.SAMN05660831_00440"/>
<dbReference type="SUPFAM" id="SSF56322">
    <property type="entry name" value="ADC synthase"/>
    <property type="match status" value="1"/>
</dbReference>